<protein>
    <submittedName>
        <fullName evidence="1">Uncharacterized protein</fullName>
    </submittedName>
</protein>
<organism evidence="1 2">
    <name type="scientific">Dryococelus australis</name>
    <dbReference type="NCBI Taxonomy" id="614101"/>
    <lineage>
        <taxon>Eukaryota</taxon>
        <taxon>Metazoa</taxon>
        <taxon>Ecdysozoa</taxon>
        <taxon>Arthropoda</taxon>
        <taxon>Hexapoda</taxon>
        <taxon>Insecta</taxon>
        <taxon>Pterygota</taxon>
        <taxon>Neoptera</taxon>
        <taxon>Polyneoptera</taxon>
        <taxon>Phasmatodea</taxon>
        <taxon>Verophasmatodea</taxon>
        <taxon>Anareolatae</taxon>
        <taxon>Phasmatidae</taxon>
        <taxon>Eurycanthinae</taxon>
        <taxon>Dryococelus</taxon>
    </lineage>
</organism>
<accession>A0ABQ9HV71</accession>
<evidence type="ECO:0000313" key="2">
    <source>
        <dbReference type="Proteomes" id="UP001159363"/>
    </source>
</evidence>
<keyword evidence="2" id="KW-1185">Reference proteome</keyword>
<gene>
    <name evidence="1" type="ORF">PR048_007770</name>
</gene>
<proteinExistence type="predicted"/>
<comment type="caution">
    <text evidence="1">The sequence shown here is derived from an EMBL/GenBank/DDBJ whole genome shotgun (WGS) entry which is preliminary data.</text>
</comment>
<name>A0ABQ9HV71_9NEOP</name>
<reference evidence="1 2" key="1">
    <citation type="submission" date="2023-02" db="EMBL/GenBank/DDBJ databases">
        <title>LHISI_Scaffold_Assembly.</title>
        <authorList>
            <person name="Stuart O.P."/>
            <person name="Cleave R."/>
            <person name="Magrath M.J.L."/>
            <person name="Mikheyev A.S."/>
        </authorList>
    </citation>
    <scope>NUCLEOTIDE SEQUENCE [LARGE SCALE GENOMIC DNA]</scope>
    <source>
        <strain evidence="1">Daus_M_001</strain>
        <tissue evidence="1">Leg muscle</tissue>
    </source>
</reference>
<dbReference type="Proteomes" id="UP001159363">
    <property type="component" value="Chromosome 3"/>
</dbReference>
<evidence type="ECO:0000313" key="1">
    <source>
        <dbReference type="EMBL" id="KAJ8888283.1"/>
    </source>
</evidence>
<dbReference type="EMBL" id="JARBHB010000003">
    <property type="protein sequence ID" value="KAJ8888283.1"/>
    <property type="molecule type" value="Genomic_DNA"/>
</dbReference>
<sequence>MLAYLIPVSSELVTSSWQTLEVVRRYGFTHTNCASTYDQCAHCWSNCSPLTKANRYQSLARSLLDFRMWELSQTVPLVGGFSLVLPVLPAFHSATAPFPPHFTFMGSQDLIVFLARSAHRSITSDTAMRIECVIAAKCKALMWCAVLQSHCTNKCSSAVNPEVEVATSSESMLTAPISEGLSTICCKSFISIACPPRMLDMQTPSAEQRDCDKGELGPSCFSPELTLAVSSGDLFPLVPRWFNSITHSSSFWLMVL</sequence>